<evidence type="ECO:0000313" key="2">
    <source>
        <dbReference type="EMBL" id="ACR34668.1"/>
    </source>
</evidence>
<dbReference type="AlphaFoldDB" id="C4J0G8"/>
<proteinExistence type="evidence at transcript level"/>
<feature type="region of interest" description="Disordered" evidence="1">
    <location>
        <begin position="12"/>
        <end position="72"/>
    </location>
</feature>
<reference evidence="2" key="1">
    <citation type="journal article" date="2009" name="PLoS Genet.">
        <title>Sequencing, mapping, and analysis of 27,455 maize full-length cDNAs.</title>
        <authorList>
            <person name="Soderlund C."/>
            <person name="Descour A."/>
            <person name="Kudrna D."/>
            <person name="Bomhoff M."/>
            <person name="Boyd L."/>
            <person name="Currie J."/>
            <person name="Angelova A."/>
            <person name="Collura K."/>
            <person name="Wissotski M."/>
            <person name="Ashley E."/>
            <person name="Morrow D."/>
            <person name="Fernandes J."/>
            <person name="Walbot V."/>
            <person name="Yu Y."/>
        </authorList>
    </citation>
    <scope>NUCLEOTIDE SEQUENCE</scope>
    <source>
        <strain evidence="2">B73</strain>
    </source>
</reference>
<protein>
    <submittedName>
        <fullName evidence="2">Uncharacterized protein</fullName>
    </submittedName>
</protein>
<accession>C4J0G8</accession>
<sequence>MALRVSLVPLPTWGSSTTLSIPRSASGTLGSSSNTSSPAPPSRPSASAATISRSSTCGPRPTLISTPLGPSASITSRLTMWRVCAFSGHATTSTSLFAASSTTDG</sequence>
<feature type="compositionally biased region" description="Low complexity" evidence="1">
    <location>
        <begin position="44"/>
        <end position="56"/>
    </location>
</feature>
<organism evidence="2">
    <name type="scientific">Zea mays</name>
    <name type="common">Maize</name>
    <dbReference type="NCBI Taxonomy" id="4577"/>
    <lineage>
        <taxon>Eukaryota</taxon>
        <taxon>Viridiplantae</taxon>
        <taxon>Streptophyta</taxon>
        <taxon>Embryophyta</taxon>
        <taxon>Tracheophyta</taxon>
        <taxon>Spermatophyta</taxon>
        <taxon>Magnoliopsida</taxon>
        <taxon>Liliopsida</taxon>
        <taxon>Poales</taxon>
        <taxon>Poaceae</taxon>
        <taxon>PACMAD clade</taxon>
        <taxon>Panicoideae</taxon>
        <taxon>Andropogonodae</taxon>
        <taxon>Andropogoneae</taxon>
        <taxon>Tripsacinae</taxon>
        <taxon>Zea</taxon>
    </lineage>
</organism>
<feature type="compositionally biased region" description="Low complexity" evidence="1">
    <location>
        <begin position="22"/>
        <end position="37"/>
    </location>
</feature>
<reference evidence="2" key="2">
    <citation type="submission" date="2012-06" db="EMBL/GenBank/DDBJ databases">
        <authorList>
            <person name="Yu Y."/>
            <person name="Currie J."/>
            <person name="Lomeli R."/>
            <person name="Angelova A."/>
            <person name="Collura K."/>
            <person name="Wissotski M."/>
            <person name="Campos D."/>
            <person name="Kudrna D."/>
            <person name="Golser W."/>
            <person name="Ashely E."/>
            <person name="Descour A."/>
            <person name="Fernandes J."/>
            <person name="Soderlund C."/>
            <person name="Walbot V."/>
        </authorList>
    </citation>
    <scope>NUCLEOTIDE SEQUENCE</scope>
    <source>
        <strain evidence="2">B73</strain>
    </source>
</reference>
<name>C4J0G8_MAIZE</name>
<dbReference type="EMBL" id="BT084315">
    <property type="protein sequence ID" value="ACR34668.1"/>
    <property type="molecule type" value="mRNA"/>
</dbReference>
<evidence type="ECO:0000256" key="1">
    <source>
        <dbReference type="SAM" id="MobiDB-lite"/>
    </source>
</evidence>